<dbReference type="AlphaFoldDB" id="Q5C4V4"/>
<keyword evidence="6 9" id="KW-1133">Transmembrane helix</keyword>
<organism evidence="10">
    <name type="scientific">Schistosoma japonicum</name>
    <name type="common">Blood fluke</name>
    <dbReference type="NCBI Taxonomy" id="6182"/>
    <lineage>
        <taxon>Eukaryota</taxon>
        <taxon>Metazoa</taxon>
        <taxon>Spiralia</taxon>
        <taxon>Lophotrochozoa</taxon>
        <taxon>Platyhelminthes</taxon>
        <taxon>Trematoda</taxon>
        <taxon>Digenea</taxon>
        <taxon>Strigeidida</taxon>
        <taxon>Schistosomatoidea</taxon>
        <taxon>Schistosomatidae</taxon>
        <taxon>Schistosoma</taxon>
    </lineage>
</organism>
<evidence type="ECO:0000256" key="8">
    <source>
        <dbReference type="ARBA" id="ARBA00023136"/>
    </source>
</evidence>
<evidence type="ECO:0000313" key="10">
    <source>
        <dbReference type="EMBL" id="AAX25320.2"/>
    </source>
</evidence>
<keyword evidence="4 9" id="KW-0812">Transmembrane</keyword>
<keyword evidence="8 9" id="KW-0472">Membrane</keyword>
<evidence type="ECO:0000256" key="9">
    <source>
        <dbReference type="SAM" id="Phobius"/>
    </source>
</evidence>
<accession>Q5C4V4</accession>
<keyword evidence="5" id="KW-0999">Mitochondrion inner membrane</keyword>
<dbReference type="InterPro" id="IPR026571">
    <property type="entry name" value="Tmem186"/>
</dbReference>
<comment type="subcellular location">
    <subcellularLocation>
        <location evidence="1">Mitochondrion inner membrane</location>
        <topology evidence="1">Multi-pass membrane protein</topology>
    </subcellularLocation>
</comment>
<protein>
    <recommendedName>
        <fullName evidence="3">Transmembrane protein 186</fullName>
    </recommendedName>
</protein>
<proteinExistence type="evidence at transcript level"/>
<evidence type="ECO:0000256" key="2">
    <source>
        <dbReference type="ARBA" id="ARBA00007020"/>
    </source>
</evidence>
<keyword evidence="7" id="KW-0496">Mitochondrion</keyword>
<evidence type="ECO:0000256" key="1">
    <source>
        <dbReference type="ARBA" id="ARBA00004448"/>
    </source>
</evidence>
<feature type="transmembrane region" description="Helical" evidence="9">
    <location>
        <begin position="104"/>
        <end position="130"/>
    </location>
</feature>
<comment type="similarity">
    <text evidence="2">Belongs to the TMEM186 family.</text>
</comment>
<dbReference type="PANTHER" id="PTHR13603:SF1">
    <property type="entry name" value="TRANSMEMBRANE PROTEIN 186"/>
    <property type="match status" value="1"/>
</dbReference>
<feature type="non-terminal residue" evidence="10">
    <location>
        <position position="1"/>
    </location>
</feature>
<evidence type="ECO:0000256" key="3">
    <source>
        <dbReference type="ARBA" id="ARBA00014604"/>
    </source>
</evidence>
<name>Q5C4V4_SCHJA</name>
<dbReference type="GO" id="GO:0005743">
    <property type="term" value="C:mitochondrial inner membrane"/>
    <property type="evidence" value="ECO:0007669"/>
    <property type="project" value="UniProtKB-SubCell"/>
</dbReference>
<sequence length="173" mass="19711">RFYSCDLLHVRSVRFISKCKKISIIKKQCIIFDLFKMKIPLIFDRVHKLTSYSSLIIRSSLIQKKVPKCSTSCFRISLLHSGRKAKSLDDKEDLWVPLYRLHSIVIIQVISRFKLILTGLLIFGCPVAIYKCLHDQFSSSSVYKLLGCATFSLCGLIIFSWFSTKIAGVAPGN</sequence>
<dbReference type="EMBL" id="AY809431">
    <property type="protein sequence ID" value="AAX25320.2"/>
    <property type="molecule type" value="mRNA"/>
</dbReference>
<feature type="transmembrane region" description="Helical" evidence="9">
    <location>
        <begin position="142"/>
        <end position="162"/>
    </location>
</feature>
<dbReference type="PANTHER" id="PTHR13603">
    <property type="entry name" value="TRANSMEMBRANE PROTEIN 186"/>
    <property type="match status" value="1"/>
</dbReference>
<evidence type="ECO:0000256" key="4">
    <source>
        <dbReference type="ARBA" id="ARBA00022692"/>
    </source>
</evidence>
<evidence type="ECO:0000256" key="7">
    <source>
        <dbReference type="ARBA" id="ARBA00023128"/>
    </source>
</evidence>
<evidence type="ECO:0000256" key="6">
    <source>
        <dbReference type="ARBA" id="ARBA00022989"/>
    </source>
</evidence>
<evidence type="ECO:0000256" key="5">
    <source>
        <dbReference type="ARBA" id="ARBA00022792"/>
    </source>
</evidence>
<reference evidence="10" key="1">
    <citation type="journal article" date="2006" name="PLoS Pathog.">
        <title>New perspectives on host-parasite interplay by comparative transcriptomic and proteomic analyses of Schistosoma japonicum.</title>
        <authorList>
            <person name="Liu F."/>
            <person name="Lu J."/>
            <person name="Hu W."/>
            <person name="Wang S.Y."/>
            <person name="Cui S.J."/>
            <person name="Chi M."/>
            <person name="Yan Q."/>
            <person name="Wang X.R."/>
            <person name="Song H.D."/>
            <person name="Xu X.N."/>
            <person name="Wang J.J."/>
            <person name="Zhang X.L."/>
            <person name="Zhang X."/>
            <person name="Wang Z.Q."/>
            <person name="Xue C.L."/>
            <person name="Brindley P.J."/>
            <person name="McManus D.P."/>
            <person name="Yang P.Y."/>
            <person name="Feng Z."/>
            <person name="Chen Z."/>
            <person name="Han Z.G."/>
        </authorList>
    </citation>
    <scope>NUCLEOTIDE SEQUENCE</scope>
</reference>